<feature type="domain" description="Metallo-beta-lactamase" evidence="1">
    <location>
        <begin position="19"/>
        <end position="214"/>
    </location>
</feature>
<reference evidence="2 3" key="1">
    <citation type="journal article" date="2010" name="DNA Res.">
        <title>Bacterial lifestyle in a deep-sea hydrothermal vent chimney revealed by the genome sequence of the thermophilic bacterium Deferribacter desulfuricans SSM1.</title>
        <authorList>
            <person name="Takaki Y."/>
            <person name="Shimamura S."/>
            <person name="Nakagawa S."/>
            <person name="Fukuhara Y."/>
            <person name="Horikawa H."/>
            <person name="Ankai A."/>
            <person name="Harada T."/>
            <person name="Hosoyama A."/>
            <person name="Oguchi A."/>
            <person name="Fukui S."/>
            <person name="Fujita N."/>
            <person name="Takami H."/>
            <person name="Takai K."/>
        </authorList>
    </citation>
    <scope>NUCLEOTIDE SEQUENCE [LARGE SCALE GENOMIC DNA]</scope>
    <source>
        <strain evidence="3">DSM 14783 / JCM 11476 / NBRC 101012 / SSM1</strain>
    </source>
</reference>
<dbReference type="SUPFAM" id="SSF56281">
    <property type="entry name" value="Metallo-hydrolase/oxidoreductase"/>
    <property type="match status" value="1"/>
</dbReference>
<dbReference type="Proteomes" id="UP000001520">
    <property type="component" value="Chromosome"/>
</dbReference>
<keyword evidence="3" id="KW-1185">Reference proteome</keyword>
<name>D3PDC8_DEFDS</name>
<dbReference type="InterPro" id="IPR001279">
    <property type="entry name" value="Metallo-B-lactamas"/>
</dbReference>
<dbReference type="GO" id="GO:0042781">
    <property type="term" value="F:3'-tRNA processing endoribonuclease activity"/>
    <property type="evidence" value="ECO:0007669"/>
    <property type="project" value="TreeGrafter"/>
</dbReference>
<dbReference type="OrthoDB" id="9800940at2"/>
<dbReference type="PANTHER" id="PTHR46018:SF2">
    <property type="entry name" value="ZINC PHOSPHODIESTERASE ELAC PROTEIN 1"/>
    <property type="match status" value="1"/>
</dbReference>
<dbReference type="AlphaFoldDB" id="D3PDC8"/>
<sequence length="244" mass="28415">MAKLTVLGSGSVVQYEGRGSASYLLEIDDKKIVLDCGFYLLERLEQKGVMADEIDYIFVSHKHPDHFMGLIHFLFARKNKRVYSDKPVTIFGFKGLKEYIESFKNILGKWIEPDIEIHIIEDEERDFGIFSYKLFKTKHTDESVGIVLNFNDKKLVYTSDTEYFEELIEIVNNADLLIAECGKLKGEDFEGHMFYDEVLEIAVNSNISTLLFSHFYPETDKFYIDAKDYNFKIFKARDLMTLNI</sequence>
<gene>
    <name evidence="2" type="ordered locus">DEFDS_1132</name>
</gene>
<evidence type="ECO:0000259" key="1">
    <source>
        <dbReference type="SMART" id="SM00849"/>
    </source>
</evidence>
<dbReference type="STRING" id="639282.DEFDS_1132"/>
<evidence type="ECO:0000313" key="2">
    <source>
        <dbReference type="EMBL" id="BAI80601.1"/>
    </source>
</evidence>
<dbReference type="InterPro" id="IPR036866">
    <property type="entry name" value="RibonucZ/Hydroxyglut_hydro"/>
</dbReference>
<proteinExistence type="predicted"/>
<dbReference type="Gene3D" id="3.60.15.10">
    <property type="entry name" value="Ribonuclease Z/Hydroxyacylglutathione hydrolase-like"/>
    <property type="match status" value="1"/>
</dbReference>
<dbReference type="EMBL" id="AP011529">
    <property type="protein sequence ID" value="BAI80601.1"/>
    <property type="molecule type" value="Genomic_DNA"/>
</dbReference>
<evidence type="ECO:0000313" key="3">
    <source>
        <dbReference type="Proteomes" id="UP000001520"/>
    </source>
</evidence>
<dbReference type="PANTHER" id="PTHR46018">
    <property type="entry name" value="ZINC PHOSPHODIESTERASE ELAC PROTEIN 1"/>
    <property type="match status" value="1"/>
</dbReference>
<dbReference type="RefSeq" id="WP_013007848.1">
    <property type="nucleotide sequence ID" value="NC_013939.1"/>
</dbReference>
<protein>
    <recommendedName>
        <fullName evidence="1">Metallo-beta-lactamase domain-containing protein</fullName>
    </recommendedName>
</protein>
<accession>D3PDC8</accession>
<dbReference type="SMART" id="SM00849">
    <property type="entry name" value="Lactamase_B"/>
    <property type="match status" value="1"/>
</dbReference>
<dbReference type="HOGENOM" id="CLU_031317_2_1_0"/>
<dbReference type="Pfam" id="PF23023">
    <property type="entry name" value="Anti-Pycsar_Apyc1"/>
    <property type="match status" value="1"/>
</dbReference>
<dbReference type="KEGG" id="ddf:DEFDS_1132"/>
<organism evidence="2 3">
    <name type="scientific">Deferribacter desulfuricans (strain DSM 14783 / JCM 11476 / NBRC 101012 / SSM1)</name>
    <dbReference type="NCBI Taxonomy" id="639282"/>
    <lineage>
        <taxon>Bacteria</taxon>
        <taxon>Pseudomonadati</taxon>
        <taxon>Deferribacterota</taxon>
        <taxon>Deferribacteres</taxon>
        <taxon>Deferribacterales</taxon>
        <taxon>Deferribacteraceae</taxon>
        <taxon>Deferribacter</taxon>
    </lineage>
</organism>
<dbReference type="CDD" id="cd16272">
    <property type="entry name" value="RNaseZ_MBL-fold"/>
    <property type="match status" value="1"/>
</dbReference>
<dbReference type="eggNOG" id="COG1234">
    <property type="taxonomic scope" value="Bacteria"/>
</dbReference>